<protein>
    <submittedName>
        <fullName evidence="1">Uncharacterized protein DUF4224</fullName>
    </submittedName>
</protein>
<accession>A0A2V4SY23</accession>
<dbReference type="RefSeq" id="WP_110857749.1">
    <property type="nucleotide sequence ID" value="NZ_QJSQ01000047.1"/>
</dbReference>
<dbReference type="EMBL" id="QJSQ01000047">
    <property type="protein sequence ID" value="PYE13382.1"/>
    <property type="molecule type" value="Genomic_DNA"/>
</dbReference>
<gene>
    <name evidence="1" type="ORF">C7410_14737</name>
</gene>
<evidence type="ECO:0000313" key="1">
    <source>
        <dbReference type="EMBL" id="PYE13382.1"/>
    </source>
</evidence>
<proteinExistence type="predicted"/>
<dbReference type="AlphaFoldDB" id="A0A2V4SY23"/>
<dbReference type="Proteomes" id="UP000247772">
    <property type="component" value="Unassembled WGS sequence"/>
</dbReference>
<sequence>MSERLMSHDDLARVTGKKRYSKQAAWFKEQFGINVVRCGDGSPVMTWATFEALQAKKAGLSSAPLKEERPALRPATLRAVK</sequence>
<dbReference type="OrthoDB" id="9033638at2"/>
<organism evidence="1 2">
    <name type="scientific">Paraburkholderia silvatlantica</name>
    <dbReference type="NCBI Taxonomy" id="321895"/>
    <lineage>
        <taxon>Bacteria</taxon>
        <taxon>Pseudomonadati</taxon>
        <taxon>Pseudomonadota</taxon>
        <taxon>Betaproteobacteria</taxon>
        <taxon>Burkholderiales</taxon>
        <taxon>Burkholderiaceae</taxon>
        <taxon>Paraburkholderia</taxon>
    </lineage>
</organism>
<evidence type="ECO:0000313" key="2">
    <source>
        <dbReference type="Proteomes" id="UP000247772"/>
    </source>
</evidence>
<comment type="caution">
    <text evidence="1">The sequence shown here is derived from an EMBL/GenBank/DDBJ whole genome shotgun (WGS) entry which is preliminary data.</text>
</comment>
<reference evidence="1 2" key="1">
    <citation type="submission" date="2018-06" db="EMBL/GenBank/DDBJ databases">
        <title>Genomic Encyclopedia of Type Strains, Phase IV (KMG-V): Genome sequencing to study the core and pangenomes of soil and plant-associated prokaryotes.</title>
        <authorList>
            <person name="Whitman W."/>
        </authorList>
    </citation>
    <scope>NUCLEOTIDE SEQUENCE [LARGE SCALE GENOMIC DNA]</scope>
    <source>
        <strain evidence="1 2">SRCL-318</strain>
    </source>
</reference>
<name>A0A2V4SY23_9BURK</name>